<dbReference type="AlphaFoldDB" id="A0A934QJU4"/>
<keyword evidence="1" id="KW-0805">Transcription regulation</keyword>
<evidence type="ECO:0008006" key="8">
    <source>
        <dbReference type="Google" id="ProtNLM"/>
    </source>
</evidence>
<dbReference type="InterPro" id="IPR035965">
    <property type="entry name" value="PAS-like_dom_sf"/>
</dbReference>
<keyword evidence="2" id="KW-0238">DNA-binding</keyword>
<dbReference type="InterPro" id="IPR000014">
    <property type="entry name" value="PAS"/>
</dbReference>
<dbReference type="PANTHER" id="PTHR44688">
    <property type="entry name" value="DNA-BINDING TRANSCRIPTIONAL ACTIVATOR DEVR_DOSR"/>
    <property type="match status" value="1"/>
</dbReference>
<evidence type="ECO:0000259" key="5">
    <source>
        <dbReference type="PROSITE" id="PS50112"/>
    </source>
</evidence>
<dbReference type="InterPro" id="IPR016032">
    <property type="entry name" value="Sig_transdc_resp-reg_C-effctor"/>
</dbReference>
<dbReference type="CDD" id="cd00130">
    <property type="entry name" value="PAS"/>
    <property type="match status" value="1"/>
</dbReference>
<feature type="domain" description="HTH luxR-type" evidence="4">
    <location>
        <begin position="142"/>
        <end position="207"/>
    </location>
</feature>
<dbReference type="SUPFAM" id="SSF46894">
    <property type="entry name" value="C-terminal effector domain of the bipartite response regulators"/>
    <property type="match status" value="1"/>
</dbReference>
<dbReference type="Pfam" id="PF13426">
    <property type="entry name" value="PAS_9"/>
    <property type="match status" value="1"/>
</dbReference>
<evidence type="ECO:0000256" key="2">
    <source>
        <dbReference type="ARBA" id="ARBA00023125"/>
    </source>
</evidence>
<dbReference type="SMART" id="SM00421">
    <property type="entry name" value="HTH_LUXR"/>
    <property type="match status" value="1"/>
</dbReference>
<reference evidence="6" key="2">
    <citation type="journal article" date="2020" name="Microorganisms">
        <title>Osmotic Adaptation and Compatible Solute Biosynthesis of Phototrophic Bacteria as Revealed from Genome Analyses.</title>
        <authorList>
            <person name="Imhoff J.F."/>
            <person name="Rahn T."/>
            <person name="Kunzel S."/>
            <person name="Keller A."/>
            <person name="Neulinger S.C."/>
        </authorList>
    </citation>
    <scope>NUCLEOTIDE SEQUENCE</scope>
    <source>
        <strain evidence="6">DSM 9154</strain>
    </source>
</reference>
<evidence type="ECO:0000313" key="7">
    <source>
        <dbReference type="Proteomes" id="UP000778970"/>
    </source>
</evidence>
<dbReference type="PANTHER" id="PTHR44688:SF16">
    <property type="entry name" value="DNA-BINDING TRANSCRIPTIONAL ACTIVATOR DEVR_DOSR"/>
    <property type="match status" value="1"/>
</dbReference>
<dbReference type="Proteomes" id="UP000778970">
    <property type="component" value="Unassembled WGS sequence"/>
</dbReference>
<organism evidence="6 7">
    <name type="scientific">Rhodovibrio salinarum</name>
    <dbReference type="NCBI Taxonomy" id="1087"/>
    <lineage>
        <taxon>Bacteria</taxon>
        <taxon>Pseudomonadati</taxon>
        <taxon>Pseudomonadota</taxon>
        <taxon>Alphaproteobacteria</taxon>
        <taxon>Rhodospirillales</taxon>
        <taxon>Rhodovibrionaceae</taxon>
        <taxon>Rhodovibrio</taxon>
    </lineage>
</organism>
<name>A0A934QJU4_9PROT</name>
<dbReference type="SUPFAM" id="SSF55785">
    <property type="entry name" value="PYP-like sensor domain (PAS domain)"/>
    <property type="match status" value="1"/>
</dbReference>
<dbReference type="PROSITE" id="PS50043">
    <property type="entry name" value="HTH_LUXR_2"/>
    <property type="match status" value="1"/>
</dbReference>
<dbReference type="Pfam" id="PF00196">
    <property type="entry name" value="GerE"/>
    <property type="match status" value="1"/>
</dbReference>
<dbReference type="PROSITE" id="PS50112">
    <property type="entry name" value="PAS"/>
    <property type="match status" value="1"/>
</dbReference>
<evidence type="ECO:0000259" key="4">
    <source>
        <dbReference type="PROSITE" id="PS50043"/>
    </source>
</evidence>
<gene>
    <name evidence="6" type="ORF">CKO21_12180</name>
</gene>
<dbReference type="Gene3D" id="3.30.450.20">
    <property type="entry name" value="PAS domain"/>
    <property type="match status" value="1"/>
</dbReference>
<dbReference type="Gene3D" id="1.10.10.10">
    <property type="entry name" value="Winged helix-like DNA-binding domain superfamily/Winged helix DNA-binding domain"/>
    <property type="match status" value="1"/>
</dbReference>
<protein>
    <recommendedName>
        <fullName evidence="8">PAS domain S-box-containing protein</fullName>
    </recommendedName>
</protein>
<reference evidence="6" key="1">
    <citation type="submission" date="2017-08" db="EMBL/GenBank/DDBJ databases">
        <authorList>
            <person name="Imhoff J.F."/>
            <person name="Rahn T."/>
            <person name="Kuenzel S."/>
            <person name="Neulinger S.C."/>
        </authorList>
    </citation>
    <scope>NUCLEOTIDE SEQUENCE</scope>
    <source>
        <strain evidence="6">DSM 9154</strain>
    </source>
</reference>
<comment type="caution">
    <text evidence="6">The sequence shown here is derived from an EMBL/GenBank/DDBJ whole genome shotgun (WGS) entry which is preliminary data.</text>
</comment>
<keyword evidence="7" id="KW-1185">Reference proteome</keyword>
<dbReference type="GO" id="GO:0006355">
    <property type="term" value="P:regulation of DNA-templated transcription"/>
    <property type="evidence" value="ECO:0007669"/>
    <property type="project" value="InterPro"/>
</dbReference>
<dbReference type="InterPro" id="IPR036388">
    <property type="entry name" value="WH-like_DNA-bd_sf"/>
</dbReference>
<accession>A0A934QJU4</accession>
<dbReference type="GO" id="GO:0003677">
    <property type="term" value="F:DNA binding"/>
    <property type="evidence" value="ECO:0007669"/>
    <property type="project" value="UniProtKB-KW"/>
</dbReference>
<dbReference type="SMART" id="SM00091">
    <property type="entry name" value="PAS"/>
    <property type="match status" value="1"/>
</dbReference>
<dbReference type="InterPro" id="IPR000792">
    <property type="entry name" value="Tscrpt_reg_LuxR_C"/>
</dbReference>
<dbReference type="NCBIfam" id="TIGR00229">
    <property type="entry name" value="sensory_box"/>
    <property type="match status" value="1"/>
</dbReference>
<dbReference type="RefSeq" id="WP_051432088.1">
    <property type="nucleotide sequence ID" value="NZ_NRRE01000026.1"/>
</dbReference>
<evidence type="ECO:0000313" key="6">
    <source>
        <dbReference type="EMBL" id="MBK1697997.1"/>
    </source>
</evidence>
<keyword evidence="3" id="KW-0804">Transcription</keyword>
<dbReference type="PRINTS" id="PR00038">
    <property type="entry name" value="HTHLUXR"/>
</dbReference>
<evidence type="ECO:0000256" key="1">
    <source>
        <dbReference type="ARBA" id="ARBA00023015"/>
    </source>
</evidence>
<dbReference type="CDD" id="cd06170">
    <property type="entry name" value="LuxR_C_like"/>
    <property type="match status" value="1"/>
</dbReference>
<proteinExistence type="predicted"/>
<dbReference type="EMBL" id="NRRE01000026">
    <property type="protein sequence ID" value="MBK1697997.1"/>
    <property type="molecule type" value="Genomic_DNA"/>
</dbReference>
<evidence type="ECO:0000256" key="3">
    <source>
        <dbReference type="ARBA" id="ARBA00023163"/>
    </source>
</evidence>
<sequence>MTVVWPFANANELSQDRIETRLLMALLESMPEAAFMIEHGNRTVMACNSRAERMFGYRMDELLGNTTCLLHLSEDAYEGFAQSSQGILEHGQPFHGQLWMRRADGTCFPTEHTLTPLPNVGDQLISLSLVRDLSQKQPSTHFSRVFNTLTPRERDVFAYTARGLSAKEIARNLGLSHRTVEQHRNNILQKFQLRSVKQLLAEVATAGAIAQPQIDKAAERS</sequence>
<feature type="domain" description="PAS" evidence="5">
    <location>
        <begin position="19"/>
        <end position="91"/>
    </location>
</feature>
<dbReference type="PROSITE" id="PS00622">
    <property type="entry name" value="HTH_LUXR_1"/>
    <property type="match status" value="1"/>
</dbReference>